<feature type="transmembrane region" description="Helical" evidence="1">
    <location>
        <begin position="49"/>
        <end position="73"/>
    </location>
</feature>
<protein>
    <submittedName>
        <fullName evidence="2">Uncharacterized protein</fullName>
    </submittedName>
</protein>
<keyword evidence="3" id="KW-1185">Reference proteome</keyword>
<sequence>MRQGIAVALGEAVIVVLCLIGAVASWGNGTVHTSFAPNGDLPAFEATRYIAPWLVLSVFLVTVAGLCAMDAAARVGRAVSRDRIGGR</sequence>
<dbReference type="RefSeq" id="WP_196150649.1">
    <property type="nucleotide sequence ID" value="NZ_JADMLG010000007.1"/>
</dbReference>
<gene>
    <name evidence="2" type="ORF">IT779_18835</name>
</gene>
<evidence type="ECO:0000313" key="3">
    <source>
        <dbReference type="Proteomes" id="UP000655751"/>
    </source>
</evidence>
<keyword evidence="1" id="KW-0472">Membrane</keyword>
<dbReference type="Proteomes" id="UP000655751">
    <property type="component" value="Unassembled WGS sequence"/>
</dbReference>
<proteinExistence type="predicted"/>
<feature type="transmembrane region" description="Helical" evidence="1">
    <location>
        <begin position="7"/>
        <end position="29"/>
    </location>
</feature>
<reference evidence="2" key="1">
    <citation type="submission" date="2020-11" db="EMBL/GenBank/DDBJ databases">
        <title>Nocardia NEAU-351.nov., a novel actinomycete isolated from the cow dung.</title>
        <authorList>
            <person name="Zhang X."/>
        </authorList>
    </citation>
    <scope>NUCLEOTIDE SEQUENCE</scope>
    <source>
        <strain evidence="2">NEAU-351</strain>
    </source>
</reference>
<keyword evidence="1" id="KW-1133">Transmembrane helix</keyword>
<dbReference type="AlphaFoldDB" id="A0A931N4K0"/>
<organism evidence="2 3">
    <name type="scientific">Nocardia bovistercoris</name>
    <dbReference type="NCBI Taxonomy" id="2785916"/>
    <lineage>
        <taxon>Bacteria</taxon>
        <taxon>Bacillati</taxon>
        <taxon>Actinomycetota</taxon>
        <taxon>Actinomycetes</taxon>
        <taxon>Mycobacteriales</taxon>
        <taxon>Nocardiaceae</taxon>
        <taxon>Nocardia</taxon>
    </lineage>
</organism>
<keyword evidence="1" id="KW-0812">Transmembrane</keyword>
<evidence type="ECO:0000256" key="1">
    <source>
        <dbReference type="SAM" id="Phobius"/>
    </source>
</evidence>
<dbReference type="EMBL" id="JADMLG010000007">
    <property type="protein sequence ID" value="MBH0778341.1"/>
    <property type="molecule type" value="Genomic_DNA"/>
</dbReference>
<evidence type="ECO:0000313" key="2">
    <source>
        <dbReference type="EMBL" id="MBH0778341.1"/>
    </source>
</evidence>
<comment type="caution">
    <text evidence="2">The sequence shown here is derived from an EMBL/GenBank/DDBJ whole genome shotgun (WGS) entry which is preliminary data.</text>
</comment>
<name>A0A931N4K0_9NOCA</name>
<accession>A0A931N4K0</accession>